<gene>
    <name evidence="1" type="ORF">AB205_0133040</name>
</gene>
<proteinExistence type="predicted"/>
<reference evidence="2" key="1">
    <citation type="journal article" date="2017" name="Nat. Commun.">
        <title>The North American bullfrog draft genome provides insight into hormonal regulation of long noncoding RNA.</title>
        <authorList>
            <person name="Hammond S.A."/>
            <person name="Warren R.L."/>
            <person name="Vandervalk B.P."/>
            <person name="Kucuk E."/>
            <person name="Khan H."/>
            <person name="Gibb E.A."/>
            <person name="Pandoh P."/>
            <person name="Kirk H."/>
            <person name="Zhao Y."/>
            <person name="Jones M."/>
            <person name="Mungall A.J."/>
            <person name="Coope R."/>
            <person name="Pleasance S."/>
            <person name="Moore R.A."/>
            <person name="Holt R.A."/>
            <person name="Round J.M."/>
            <person name="Ohora S."/>
            <person name="Walle B.V."/>
            <person name="Veldhoen N."/>
            <person name="Helbing C.C."/>
            <person name="Birol I."/>
        </authorList>
    </citation>
    <scope>NUCLEOTIDE SEQUENCE [LARGE SCALE GENOMIC DNA]</scope>
</reference>
<organism evidence="1 2">
    <name type="scientific">Aquarana catesbeiana</name>
    <name type="common">American bullfrog</name>
    <name type="synonym">Rana catesbeiana</name>
    <dbReference type="NCBI Taxonomy" id="8400"/>
    <lineage>
        <taxon>Eukaryota</taxon>
        <taxon>Metazoa</taxon>
        <taxon>Chordata</taxon>
        <taxon>Craniata</taxon>
        <taxon>Vertebrata</taxon>
        <taxon>Euteleostomi</taxon>
        <taxon>Amphibia</taxon>
        <taxon>Batrachia</taxon>
        <taxon>Anura</taxon>
        <taxon>Neobatrachia</taxon>
        <taxon>Ranoidea</taxon>
        <taxon>Ranidae</taxon>
        <taxon>Aquarana</taxon>
    </lineage>
</organism>
<reference evidence="1" key="2">
    <citation type="submission" date="2017-08" db="EMBL/GenBank/DDBJ databases">
        <title>Assembly of the North American Bullfrog Genome.</title>
        <authorList>
            <person name="Warren R.L."/>
            <person name="Vandervalk B.P."/>
            <person name="Kucuk E."/>
            <person name="Birol I."/>
            <person name="Helbing C."/>
            <person name="Pandoh P."/>
            <person name="Behsaz B."/>
            <person name="Mohamadi H."/>
            <person name="Chu J."/>
            <person name="Jackman S."/>
            <person name="Hammond S.A."/>
            <person name="Veldhoen N."/>
            <person name="Kirk H."/>
            <person name="Zhao Y."/>
            <person name="Coope R."/>
            <person name="Pleasance S."/>
            <person name="Moore R."/>
            <person name="Holt R."/>
        </authorList>
    </citation>
    <scope>NUCLEOTIDE SEQUENCE</scope>
    <source>
        <strain evidence="1">Bruno</strain>
        <tissue evidence="1">Liver</tissue>
    </source>
</reference>
<dbReference type="EMBL" id="KV928680">
    <property type="protein sequence ID" value="PIO32855.1"/>
    <property type="molecule type" value="Genomic_DNA"/>
</dbReference>
<keyword evidence="2" id="KW-1185">Reference proteome</keyword>
<sequence>MSSSLANSFFLTTEMRRVGTLIRGHLSGSYLNSLKKSVCLKSTSSSKVAFPVKTAI</sequence>
<accession>A0A2G9RY70</accession>
<dbReference type="Proteomes" id="UP000228934">
    <property type="component" value="Unassembled WGS sequence"/>
</dbReference>
<name>A0A2G9RY70_AQUCT</name>
<evidence type="ECO:0000313" key="2">
    <source>
        <dbReference type="Proteomes" id="UP000228934"/>
    </source>
</evidence>
<evidence type="ECO:0000313" key="1">
    <source>
        <dbReference type="EMBL" id="PIO32856.1"/>
    </source>
</evidence>
<protein>
    <submittedName>
        <fullName evidence="1">Uncharacterized protein</fullName>
    </submittedName>
</protein>
<dbReference type="AlphaFoldDB" id="A0A2G9RY70"/>
<dbReference type="EMBL" id="KV928680">
    <property type="protein sequence ID" value="PIO32856.1"/>
    <property type="molecule type" value="Genomic_DNA"/>
</dbReference>